<comment type="function">
    <text evidence="11">Peptidoglycan polymerase that catalyzes glycan chain elongation from lipid-linked precursors.</text>
</comment>
<dbReference type="GO" id="GO:0071555">
    <property type="term" value="P:cell wall organization"/>
    <property type="evidence" value="ECO:0007669"/>
    <property type="project" value="UniProtKB-KW"/>
</dbReference>
<dbReference type="GO" id="GO:0009274">
    <property type="term" value="C:peptidoglycan-based cell wall"/>
    <property type="evidence" value="ECO:0007669"/>
    <property type="project" value="InterPro"/>
</dbReference>
<protein>
    <recommendedName>
        <fullName evidence="11">Biosynthetic peptidoglycan transglycosylase</fullName>
        <ecNumber evidence="11">2.4.99.28</ecNumber>
    </recommendedName>
    <alternativeName>
        <fullName evidence="11">Glycan polymerase</fullName>
    </alternativeName>
    <alternativeName>
        <fullName evidence="11">Peptidoglycan glycosyltransferase MtgA</fullName>
        <shortName evidence="11">PGT</shortName>
    </alternativeName>
</protein>
<dbReference type="EC" id="2.4.99.28" evidence="11"/>
<evidence type="ECO:0000256" key="3">
    <source>
        <dbReference type="ARBA" id="ARBA00022676"/>
    </source>
</evidence>
<dbReference type="InterPro" id="IPR001264">
    <property type="entry name" value="Glyco_trans_51"/>
</dbReference>
<dbReference type="Proteomes" id="UP000244081">
    <property type="component" value="Unassembled WGS sequence"/>
</dbReference>
<evidence type="ECO:0000256" key="5">
    <source>
        <dbReference type="ARBA" id="ARBA00022692"/>
    </source>
</evidence>
<dbReference type="GO" id="GO:0016763">
    <property type="term" value="F:pentosyltransferase activity"/>
    <property type="evidence" value="ECO:0007669"/>
    <property type="project" value="InterPro"/>
</dbReference>
<keyword evidence="6 11" id="KW-0133">Cell shape</keyword>
<dbReference type="GO" id="GO:0005886">
    <property type="term" value="C:plasma membrane"/>
    <property type="evidence" value="ECO:0007669"/>
    <property type="project" value="UniProtKB-SubCell"/>
</dbReference>
<evidence type="ECO:0000256" key="8">
    <source>
        <dbReference type="ARBA" id="ARBA00022989"/>
    </source>
</evidence>
<keyword evidence="10 11" id="KW-0961">Cell wall biogenesis/degradation</keyword>
<keyword evidence="2 11" id="KW-0997">Cell inner membrane</keyword>
<keyword evidence="4 11" id="KW-0808">Transferase</keyword>
<dbReference type="GO" id="GO:0008360">
    <property type="term" value="P:regulation of cell shape"/>
    <property type="evidence" value="ECO:0007669"/>
    <property type="project" value="UniProtKB-KW"/>
</dbReference>
<comment type="pathway">
    <text evidence="11">Cell wall biogenesis; peptidoglycan biosynthesis.</text>
</comment>
<keyword evidence="5 11" id="KW-0812">Transmembrane</keyword>
<dbReference type="SUPFAM" id="SSF53955">
    <property type="entry name" value="Lysozyme-like"/>
    <property type="match status" value="1"/>
</dbReference>
<evidence type="ECO:0000256" key="1">
    <source>
        <dbReference type="ARBA" id="ARBA00022475"/>
    </source>
</evidence>
<dbReference type="InterPro" id="IPR036950">
    <property type="entry name" value="PBP_transglycosylase"/>
</dbReference>
<evidence type="ECO:0000313" key="13">
    <source>
        <dbReference type="EMBL" id="PTW63325.1"/>
    </source>
</evidence>
<evidence type="ECO:0000256" key="11">
    <source>
        <dbReference type="HAMAP-Rule" id="MF_00766"/>
    </source>
</evidence>
<dbReference type="HAMAP" id="MF_00766">
    <property type="entry name" value="PGT_MtgA"/>
    <property type="match status" value="1"/>
</dbReference>
<dbReference type="InterPro" id="IPR011812">
    <property type="entry name" value="Pep_trsgly"/>
</dbReference>
<feature type="domain" description="Glycosyl transferase family 51" evidence="12">
    <location>
        <begin position="70"/>
        <end position="233"/>
    </location>
</feature>
<dbReference type="GO" id="GO:0009252">
    <property type="term" value="P:peptidoglycan biosynthetic process"/>
    <property type="evidence" value="ECO:0007669"/>
    <property type="project" value="UniProtKB-UniRule"/>
</dbReference>
<dbReference type="EMBL" id="QAYG01000001">
    <property type="protein sequence ID" value="PTW63325.1"/>
    <property type="molecule type" value="Genomic_DNA"/>
</dbReference>
<evidence type="ECO:0000256" key="6">
    <source>
        <dbReference type="ARBA" id="ARBA00022960"/>
    </source>
</evidence>
<organism evidence="13 14">
    <name type="scientific">Breoghania corrubedonensis</name>
    <dbReference type="NCBI Taxonomy" id="665038"/>
    <lineage>
        <taxon>Bacteria</taxon>
        <taxon>Pseudomonadati</taxon>
        <taxon>Pseudomonadota</taxon>
        <taxon>Alphaproteobacteria</taxon>
        <taxon>Hyphomicrobiales</taxon>
        <taxon>Stappiaceae</taxon>
        <taxon>Breoghania</taxon>
    </lineage>
</organism>
<dbReference type="NCBIfam" id="TIGR02070">
    <property type="entry name" value="mono_pep_trsgly"/>
    <property type="match status" value="1"/>
</dbReference>
<evidence type="ECO:0000259" key="12">
    <source>
        <dbReference type="Pfam" id="PF00912"/>
    </source>
</evidence>
<dbReference type="GO" id="GO:0008955">
    <property type="term" value="F:peptidoglycan glycosyltransferase activity"/>
    <property type="evidence" value="ECO:0007669"/>
    <property type="project" value="UniProtKB-UniRule"/>
</dbReference>
<dbReference type="PANTHER" id="PTHR30400:SF0">
    <property type="entry name" value="BIOSYNTHETIC PEPTIDOGLYCAN TRANSGLYCOSYLASE"/>
    <property type="match status" value="1"/>
</dbReference>
<feature type="transmembrane region" description="Helical" evidence="11">
    <location>
        <begin position="31"/>
        <end position="56"/>
    </location>
</feature>
<evidence type="ECO:0000256" key="2">
    <source>
        <dbReference type="ARBA" id="ARBA00022519"/>
    </source>
</evidence>
<keyword evidence="3 11" id="KW-0328">Glycosyltransferase</keyword>
<dbReference type="Gene3D" id="1.10.3810.10">
    <property type="entry name" value="Biosynthetic peptidoglycan transglycosylase-like"/>
    <property type="match status" value="1"/>
</dbReference>
<sequence length="247" mass="27680">MAARDWLAQLRKRVTGVAKRASGRRTARRRLVWLLFKVAVFLALLPLLVTLVYAVLPAVSTPMLARLLTGHKVERIWTPLDAISPTLQRSVIASEDARFCVHDGVDWSALMEQVSRLEEGEDARGASTITMQLAKNLFLWPSRSYVRKTLEIPLAMWIDLVLSKRRILELYLNVAEWGDGIFGIEAAARHYYGISADKLSAAQAARLATVLPNPIARDPTDLSRRHAGHARAVRRRANIGRDLLDCL</sequence>
<comment type="similarity">
    <text evidence="11">Belongs to the glycosyltransferase 51 family.</text>
</comment>
<evidence type="ECO:0000256" key="9">
    <source>
        <dbReference type="ARBA" id="ARBA00023136"/>
    </source>
</evidence>
<reference evidence="13 14" key="1">
    <citation type="submission" date="2018-04" db="EMBL/GenBank/DDBJ databases">
        <title>Genomic Encyclopedia of Archaeal and Bacterial Type Strains, Phase II (KMG-II): from individual species to whole genera.</title>
        <authorList>
            <person name="Goeker M."/>
        </authorList>
    </citation>
    <scope>NUCLEOTIDE SEQUENCE [LARGE SCALE GENOMIC DNA]</scope>
    <source>
        <strain evidence="13 14">DSM 23382</strain>
    </source>
</reference>
<keyword evidence="9 11" id="KW-0472">Membrane</keyword>
<accession>A0A2T5VHU0</accession>
<dbReference type="PANTHER" id="PTHR30400">
    <property type="entry name" value="MONOFUNCTIONAL BIOSYNTHETIC PEPTIDOGLYCAN TRANSGLYCOSYLASE"/>
    <property type="match status" value="1"/>
</dbReference>
<dbReference type="UniPathway" id="UPA00219"/>
<name>A0A2T5VHU0_9HYPH</name>
<comment type="catalytic activity">
    <reaction evidence="11">
        <text>[GlcNAc-(1-&gt;4)-Mur2Ac(oyl-L-Ala-gamma-D-Glu-L-Lys-D-Ala-D-Ala)](n)-di-trans,octa-cis-undecaprenyl diphosphate + beta-D-GlcNAc-(1-&gt;4)-Mur2Ac(oyl-L-Ala-gamma-D-Glu-L-Lys-D-Ala-D-Ala)-di-trans,octa-cis-undecaprenyl diphosphate = [GlcNAc-(1-&gt;4)-Mur2Ac(oyl-L-Ala-gamma-D-Glu-L-Lys-D-Ala-D-Ala)](n+1)-di-trans,octa-cis-undecaprenyl diphosphate + di-trans,octa-cis-undecaprenyl diphosphate + H(+)</text>
        <dbReference type="Rhea" id="RHEA:23708"/>
        <dbReference type="Rhea" id="RHEA-COMP:9602"/>
        <dbReference type="Rhea" id="RHEA-COMP:9603"/>
        <dbReference type="ChEBI" id="CHEBI:15378"/>
        <dbReference type="ChEBI" id="CHEBI:58405"/>
        <dbReference type="ChEBI" id="CHEBI:60033"/>
        <dbReference type="ChEBI" id="CHEBI:78435"/>
        <dbReference type="EC" id="2.4.99.28"/>
    </reaction>
</comment>
<comment type="caution">
    <text evidence="13">The sequence shown here is derived from an EMBL/GenBank/DDBJ whole genome shotgun (WGS) entry which is preliminary data.</text>
</comment>
<evidence type="ECO:0000256" key="4">
    <source>
        <dbReference type="ARBA" id="ARBA00022679"/>
    </source>
</evidence>
<dbReference type="InterPro" id="IPR023346">
    <property type="entry name" value="Lysozyme-like_dom_sf"/>
</dbReference>
<keyword evidence="8 11" id="KW-1133">Transmembrane helix</keyword>
<gene>
    <name evidence="11" type="primary">mtgA</name>
    <name evidence="13" type="ORF">C8N35_1011376</name>
</gene>
<evidence type="ECO:0000256" key="7">
    <source>
        <dbReference type="ARBA" id="ARBA00022984"/>
    </source>
</evidence>
<comment type="subcellular location">
    <subcellularLocation>
        <location evidence="11">Cell inner membrane</location>
        <topology evidence="11">Single-pass membrane protein</topology>
    </subcellularLocation>
</comment>
<keyword evidence="14" id="KW-1185">Reference proteome</keyword>
<keyword evidence="1 11" id="KW-1003">Cell membrane</keyword>
<evidence type="ECO:0000313" key="14">
    <source>
        <dbReference type="Proteomes" id="UP000244081"/>
    </source>
</evidence>
<evidence type="ECO:0000256" key="10">
    <source>
        <dbReference type="ARBA" id="ARBA00023316"/>
    </source>
</evidence>
<dbReference type="Pfam" id="PF00912">
    <property type="entry name" value="Transgly"/>
    <property type="match status" value="1"/>
</dbReference>
<dbReference type="AlphaFoldDB" id="A0A2T5VHU0"/>
<keyword evidence="7 11" id="KW-0573">Peptidoglycan synthesis</keyword>
<proteinExistence type="inferred from homology"/>